<sequence>MMLRIREWFDSPLCFVASQLAPLIREEITKISNKLKANESKVEEYELELSKLKEDVELFQGEAESCMEEIMKLRRERAAFKSEDEEQKLRRACTGGLFWLFFLL</sequence>
<keyword evidence="3" id="KW-1185">Reference proteome</keyword>
<keyword evidence="1" id="KW-0175">Coiled coil</keyword>
<dbReference type="EMBL" id="CM007381">
    <property type="protein sequence ID" value="ONK80656.1"/>
    <property type="molecule type" value="Genomic_DNA"/>
</dbReference>
<evidence type="ECO:0000313" key="3">
    <source>
        <dbReference type="Proteomes" id="UP000243459"/>
    </source>
</evidence>
<accession>A0A5P1FQT1</accession>
<reference evidence="3" key="1">
    <citation type="journal article" date="2017" name="Nat. Commun.">
        <title>The asparagus genome sheds light on the origin and evolution of a young Y chromosome.</title>
        <authorList>
            <person name="Harkess A."/>
            <person name="Zhou J."/>
            <person name="Xu C."/>
            <person name="Bowers J.E."/>
            <person name="Van der Hulst R."/>
            <person name="Ayyampalayam S."/>
            <person name="Mercati F."/>
            <person name="Riccardi P."/>
            <person name="McKain M.R."/>
            <person name="Kakrana A."/>
            <person name="Tang H."/>
            <person name="Ray J."/>
            <person name="Groenendijk J."/>
            <person name="Arikit S."/>
            <person name="Mathioni S.M."/>
            <person name="Nakano M."/>
            <person name="Shan H."/>
            <person name="Telgmann-Rauber A."/>
            <person name="Kanno A."/>
            <person name="Yue Z."/>
            <person name="Chen H."/>
            <person name="Li W."/>
            <person name="Chen Y."/>
            <person name="Xu X."/>
            <person name="Zhang Y."/>
            <person name="Luo S."/>
            <person name="Chen H."/>
            <person name="Gao J."/>
            <person name="Mao Z."/>
            <person name="Pires J.C."/>
            <person name="Luo M."/>
            <person name="Kudrna D."/>
            <person name="Wing R.A."/>
            <person name="Meyers B.C."/>
            <person name="Yi K."/>
            <person name="Kong H."/>
            <person name="Lavrijsen P."/>
            <person name="Sunseri F."/>
            <person name="Falavigna A."/>
            <person name="Ye Y."/>
            <person name="Leebens-Mack J.H."/>
            <person name="Chen G."/>
        </authorList>
    </citation>
    <scope>NUCLEOTIDE SEQUENCE [LARGE SCALE GENOMIC DNA]</scope>
    <source>
        <strain evidence="3">cv. DH0086</strain>
    </source>
</reference>
<evidence type="ECO:0000256" key="1">
    <source>
        <dbReference type="SAM" id="Coils"/>
    </source>
</evidence>
<feature type="coiled-coil region" evidence="1">
    <location>
        <begin position="28"/>
        <end position="83"/>
    </location>
</feature>
<protein>
    <submittedName>
        <fullName evidence="2">Uncharacterized protein</fullName>
    </submittedName>
</protein>
<proteinExistence type="predicted"/>
<name>A0A5P1FQT1_ASPOF</name>
<dbReference type="AlphaFoldDB" id="A0A5P1FQT1"/>
<evidence type="ECO:0000313" key="2">
    <source>
        <dbReference type="EMBL" id="ONK80656.1"/>
    </source>
</evidence>
<gene>
    <name evidence="2" type="ORF">A4U43_C01F20250</name>
</gene>
<organism evidence="2 3">
    <name type="scientific">Asparagus officinalis</name>
    <name type="common">Garden asparagus</name>
    <dbReference type="NCBI Taxonomy" id="4686"/>
    <lineage>
        <taxon>Eukaryota</taxon>
        <taxon>Viridiplantae</taxon>
        <taxon>Streptophyta</taxon>
        <taxon>Embryophyta</taxon>
        <taxon>Tracheophyta</taxon>
        <taxon>Spermatophyta</taxon>
        <taxon>Magnoliopsida</taxon>
        <taxon>Liliopsida</taxon>
        <taxon>Asparagales</taxon>
        <taxon>Asparagaceae</taxon>
        <taxon>Asparagoideae</taxon>
        <taxon>Asparagus</taxon>
    </lineage>
</organism>
<dbReference type="Proteomes" id="UP000243459">
    <property type="component" value="Chromosome 1"/>
</dbReference>
<dbReference type="Gramene" id="ONK80656">
    <property type="protein sequence ID" value="ONK80656"/>
    <property type="gene ID" value="A4U43_C01F20250"/>
</dbReference>